<feature type="compositionally biased region" description="Polar residues" evidence="5">
    <location>
        <begin position="569"/>
        <end position="581"/>
    </location>
</feature>
<feature type="compositionally biased region" description="Basic and acidic residues" evidence="5">
    <location>
        <begin position="988"/>
        <end position="998"/>
    </location>
</feature>
<keyword evidence="4" id="KW-0539">Nucleus</keyword>
<feature type="compositionally biased region" description="Basic and acidic residues" evidence="5">
    <location>
        <begin position="1006"/>
        <end position="1059"/>
    </location>
</feature>
<dbReference type="PANTHER" id="PTHR36884:SF1">
    <property type="entry name" value="FIP1[V]-LIKE PROTEIN"/>
    <property type="match status" value="1"/>
</dbReference>
<feature type="region of interest" description="Disordered" evidence="5">
    <location>
        <begin position="568"/>
        <end position="658"/>
    </location>
</feature>
<evidence type="ECO:0000256" key="5">
    <source>
        <dbReference type="SAM" id="MobiDB-lite"/>
    </source>
</evidence>
<feature type="region of interest" description="Disordered" evidence="5">
    <location>
        <begin position="699"/>
        <end position="730"/>
    </location>
</feature>
<feature type="region of interest" description="Disordered" evidence="5">
    <location>
        <begin position="746"/>
        <end position="768"/>
    </location>
</feature>
<feature type="compositionally biased region" description="Basic and acidic residues" evidence="5">
    <location>
        <begin position="1237"/>
        <end position="1256"/>
    </location>
</feature>
<protein>
    <submittedName>
        <fullName evidence="7">Fip1 domain-containing protein</fullName>
    </submittedName>
</protein>
<feature type="region of interest" description="Disordered" evidence="5">
    <location>
        <begin position="1212"/>
        <end position="1256"/>
    </location>
</feature>
<feature type="region of interest" description="Disordered" evidence="5">
    <location>
        <begin position="1102"/>
        <end position="1121"/>
    </location>
</feature>
<feature type="compositionally biased region" description="Basic and acidic residues" evidence="5">
    <location>
        <begin position="633"/>
        <end position="658"/>
    </location>
</feature>
<dbReference type="InterPro" id="IPR044976">
    <property type="entry name" value="FIPS5/FIPS3-like"/>
</dbReference>
<feature type="domain" description="Pre-mRNA polyadenylation factor Fip1" evidence="6">
    <location>
        <begin position="317"/>
        <end position="359"/>
    </location>
</feature>
<evidence type="ECO:0000256" key="4">
    <source>
        <dbReference type="ARBA" id="ARBA00023242"/>
    </source>
</evidence>
<sequence length="1321" mass="151898">MEDDEFGDLYTDVLTSFTNSSSFPVQNTVSVNNDGKNNPNLTKFNGANSGSEFNRIKLDEPARVLEIDSTVNLPDNRNLRFEDPNLIDESLINVIEDDANGDVDVLDVGIGDSVIPGLSNDGNGGDFREGDDDWDSDSDSDGGLVIVLNEYNEYRNGQLRDGEDVDEDGNILVVRDEDVEKQEMEEDEWGEGGEGGEVHRFRDDVEMMDLGDGLVKVMEVVRPPKNEFGYNNQFHSQFKYMRPGAASLASGGPSSQVSASLIVGLTPGHGRGDWRPLGLKNAPPMQNGMPVWANNNPGHGFGRGLDFTLPSHKTVFEVDIDSFEEKPWRLHGIDISDFFNFGLNEDSWKEYCKQLEQLRLEAIMQSKIRVYESGRTEQEQLRLEATMQSKIQVYESGRTEQKYDPDLPPELAAAAGIHEISADNTNLEKAKVGHSDAATAWPQLQTGRAIQVETCYSDRLPSIDTRPPRIRDSDAIIEIVLQDSADDDSVNGNDITELPEDTSREGLRSSHDIEEDNAQEDTEILYSAPEAYNYRKRELSRRKIPLNKSVHGRVIGDGLSRVMLEAPVQNPSSSAEKNSVYSGPLQDERGRKGRIDRSLSIIHSGSTRDKRRLRNQKDESAENVGLQRSPDFSSRHTREVTEEQCYKEEDSIHDEHLNGSFELDRVDVDLDVEDAHKDKNSAQYLKKQKINLRYEQSLEDVDDREGSKAARSSRNSKAISGSTSDYRNLPYGTEVVQDGRYTRMGIKNKVNDGDHRSCSKGREERQDMDRHHMVIKGREDPYYPKNWDYDRTYHSRLKADFIDRRKESDNSGGSWLRKDEESHGIRTRVEDSRKRDYGNEMGHRHWSKVREIERNDLDQCQLRKQLELDNGGWTGSYHDKYMGSRHWDRDHKLKSRSVNFDDLYGKRRKDVDLKRDCGENKDLMHVYRENTSLHKRERDEIMEQRRRNDMARIRNVDQQSVRHREEIWFPRERVDRQRNDWQRLQSHEETLSKRERGDVLGVKTGRTGEEKSWASQFRAKDELKGGREYRLKDPGNHSEQYKRKERVQTERFSHKRGGEDMYSWETRPNTDERRSRQERLSARTDPALNAFEHQRMLEKKHKEYPRKMKESEEDHKSVVHSRRIQDGYNSQISKPVKIKGMIEQGSGDQVIPVSHQSSRKRKKDASSDDEQHELMRGRPKLERWTSHKEGDFNGGTKLSSLNVKEIDDHKGGTLVANTVPDEPSKTVETGEYPHSLSSERDVDDQVNKDGEVKPEEDIHLDSVAKLKKRSERLKLLMPSEKEFGAVKKIGNKQLPPYQTGSRTDSEIKQERPVRKRRWSGN</sequence>
<evidence type="ECO:0000313" key="7">
    <source>
        <dbReference type="EMBL" id="KAK1389466.1"/>
    </source>
</evidence>
<evidence type="ECO:0000256" key="2">
    <source>
        <dbReference type="ARBA" id="ARBA00007459"/>
    </source>
</evidence>
<feature type="compositionally biased region" description="Basic and acidic residues" evidence="5">
    <location>
        <begin position="816"/>
        <end position="833"/>
    </location>
</feature>
<name>A0AAD8IPU3_9APIA</name>
<proteinExistence type="inferred from homology"/>
<evidence type="ECO:0000259" key="6">
    <source>
        <dbReference type="Pfam" id="PF05182"/>
    </source>
</evidence>
<dbReference type="InterPro" id="IPR007854">
    <property type="entry name" value="Fip1_dom"/>
</dbReference>
<feature type="region of interest" description="Disordered" evidence="5">
    <location>
        <begin position="988"/>
        <end position="1083"/>
    </location>
</feature>
<feature type="compositionally biased region" description="Low complexity" evidence="5">
    <location>
        <begin position="709"/>
        <end position="720"/>
    </location>
</feature>
<keyword evidence="3" id="KW-0507">mRNA processing</keyword>
<dbReference type="GO" id="GO:0006397">
    <property type="term" value="P:mRNA processing"/>
    <property type="evidence" value="ECO:0007669"/>
    <property type="project" value="UniProtKB-KW"/>
</dbReference>
<evidence type="ECO:0000256" key="3">
    <source>
        <dbReference type="ARBA" id="ARBA00022664"/>
    </source>
</evidence>
<keyword evidence="8" id="KW-1185">Reference proteome</keyword>
<reference evidence="7" key="2">
    <citation type="submission" date="2023-05" db="EMBL/GenBank/DDBJ databases">
        <authorList>
            <person name="Schelkunov M.I."/>
        </authorList>
    </citation>
    <scope>NUCLEOTIDE SEQUENCE</scope>
    <source>
        <strain evidence="7">Hsosn_3</strain>
        <tissue evidence="7">Leaf</tissue>
    </source>
</reference>
<gene>
    <name evidence="7" type="ORF">POM88_017644</name>
</gene>
<evidence type="ECO:0000313" key="8">
    <source>
        <dbReference type="Proteomes" id="UP001237642"/>
    </source>
</evidence>
<dbReference type="GO" id="GO:0016607">
    <property type="term" value="C:nuclear speck"/>
    <property type="evidence" value="ECO:0007669"/>
    <property type="project" value="TreeGrafter"/>
</dbReference>
<reference evidence="7" key="1">
    <citation type="submission" date="2023-02" db="EMBL/GenBank/DDBJ databases">
        <title>Genome of toxic invasive species Heracleum sosnowskyi carries increased number of genes despite the absence of recent whole-genome duplications.</title>
        <authorList>
            <person name="Schelkunov M."/>
            <person name="Shtratnikova V."/>
            <person name="Makarenko M."/>
            <person name="Klepikova A."/>
            <person name="Omelchenko D."/>
            <person name="Novikova G."/>
            <person name="Obukhova E."/>
            <person name="Bogdanov V."/>
            <person name="Penin A."/>
            <person name="Logacheva M."/>
        </authorList>
    </citation>
    <scope>NUCLEOTIDE SEQUENCE</scope>
    <source>
        <strain evidence="7">Hsosn_3</strain>
        <tissue evidence="7">Leaf</tissue>
    </source>
</reference>
<accession>A0AAD8IPU3</accession>
<organism evidence="7 8">
    <name type="scientific">Heracleum sosnowskyi</name>
    <dbReference type="NCBI Taxonomy" id="360622"/>
    <lineage>
        <taxon>Eukaryota</taxon>
        <taxon>Viridiplantae</taxon>
        <taxon>Streptophyta</taxon>
        <taxon>Embryophyta</taxon>
        <taxon>Tracheophyta</taxon>
        <taxon>Spermatophyta</taxon>
        <taxon>Magnoliopsida</taxon>
        <taxon>eudicotyledons</taxon>
        <taxon>Gunneridae</taxon>
        <taxon>Pentapetalae</taxon>
        <taxon>asterids</taxon>
        <taxon>campanulids</taxon>
        <taxon>Apiales</taxon>
        <taxon>Apiaceae</taxon>
        <taxon>Apioideae</taxon>
        <taxon>apioid superclade</taxon>
        <taxon>Tordylieae</taxon>
        <taxon>Tordyliinae</taxon>
        <taxon>Heracleum</taxon>
    </lineage>
</organism>
<feature type="compositionally biased region" description="Acidic residues" evidence="5">
    <location>
        <begin position="129"/>
        <end position="140"/>
    </location>
</feature>
<feature type="compositionally biased region" description="Basic and acidic residues" evidence="5">
    <location>
        <begin position="501"/>
        <end position="512"/>
    </location>
</feature>
<dbReference type="Pfam" id="PF05182">
    <property type="entry name" value="Fip1"/>
    <property type="match status" value="1"/>
</dbReference>
<comment type="caution">
    <text evidence="7">The sequence shown here is derived from an EMBL/GenBank/DDBJ whole genome shotgun (WGS) entry which is preliminary data.</text>
</comment>
<feature type="compositionally biased region" description="Basic and acidic residues" evidence="5">
    <location>
        <begin position="1102"/>
        <end position="1117"/>
    </location>
</feature>
<dbReference type="EMBL" id="JAUIZM010000004">
    <property type="protein sequence ID" value="KAK1389466.1"/>
    <property type="molecule type" value="Genomic_DNA"/>
</dbReference>
<evidence type="ECO:0000256" key="1">
    <source>
        <dbReference type="ARBA" id="ARBA00004123"/>
    </source>
</evidence>
<comment type="subcellular location">
    <subcellularLocation>
        <location evidence="1">Nucleus</location>
    </subcellularLocation>
</comment>
<feature type="region of interest" description="Disordered" evidence="5">
    <location>
        <begin position="1287"/>
        <end position="1321"/>
    </location>
</feature>
<feature type="compositionally biased region" description="Basic and acidic residues" evidence="5">
    <location>
        <begin position="749"/>
        <end position="768"/>
    </location>
</feature>
<feature type="region of interest" description="Disordered" evidence="5">
    <location>
        <begin position="806"/>
        <end position="833"/>
    </location>
</feature>
<dbReference type="PANTHER" id="PTHR36884">
    <property type="entry name" value="FIP1[III]-LIKE PROTEIN"/>
    <property type="match status" value="1"/>
</dbReference>
<dbReference type="GO" id="GO:0003723">
    <property type="term" value="F:RNA binding"/>
    <property type="evidence" value="ECO:0007669"/>
    <property type="project" value="TreeGrafter"/>
</dbReference>
<dbReference type="Proteomes" id="UP001237642">
    <property type="component" value="Unassembled WGS sequence"/>
</dbReference>
<feature type="region of interest" description="Disordered" evidence="5">
    <location>
        <begin position="117"/>
        <end position="140"/>
    </location>
</feature>
<feature type="compositionally biased region" description="Basic and acidic residues" evidence="5">
    <location>
        <begin position="586"/>
        <end position="597"/>
    </location>
</feature>
<feature type="compositionally biased region" description="Basic and acidic residues" evidence="5">
    <location>
        <begin position="1068"/>
        <end position="1082"/>
    </location>
</feature>
<comment type="similarity">
    <text evidence="2">Belongs to the FIP1 family.</text>
</comment>
<feature type="compositionally biased region" description="Basic and acidic residues" evidence="5">
    <location>
        <begin position="1303"/>
        <end position="1312"/>
    </location>
</feature>
<feature type="region of interest" description="Disordered" evidence="5">
    <location>
        <begin position="486"/>
        <end position="518"/>
    </location>
</feature>
<feature type="region of interest" description="Disordered" evidence="5">
    <location>
        <begin position="1143"/>
        <end position="1178"/>
    </location>
</feature>